<dbReference type="GO" id="GO:0005737">
    <property type="term" value="C:cytoplasm"/>
    <property type="evidence" value="ECO:0007669"/>
    <property type="project" value="UniProtKB-SubCell"/>
</dbReference>
<evidence type="ECO:0000313" key="7">
    <source>
        <dbReference type="Proteomes" id="UP000236721"/>
    </source>
</evidence>
<comment type="subcellular location">
    <subcellularLocation>
        <location evidence="1 4">Cytoplasm</location>
    </subcellularLocation>
</comment>
<evidence type="ECO:0000256" key="1">
    <source>
        <dbReference type="ARBA" id="ARBA00004496"/>
    </source>
</evidence>
<dbReference type="GO" id="GO:0016829">
    <property type="term" value="F:lyase activity"/>
    <property type="evidence" value="ECO:0007669"/>
    <property type="project" value="UniProtKB-KW"/>
</dbReference>
<keyword evidence="7" id="KW-1185">Reference proteome</keyword>
<evidence type="ECO:0000313" key="6">
    <source>
        <dbReference type="EMBL" id="SEG18703.1"/>
    </source>
</evidence>
<keyword evidence="2 4" id="KW-0963">Cytoplasm</keyword>
<dbReference type="Pfam" id="PF06857">
    <property type="entry name" value="ACP"/>
    <property type="match status" value="1"/>
</dbReference>
<dbReference type="InterPro" id="IPR006495">
    <property type="entry name" value="CitD"/>
</dbReference>
<dbReference type="AlphaFoldDB" id="A0A1H5Y421"/>
<accession>A0A1H5Y421</accession>
<dbReference type="OrthoDB" id="9798736at2"/>
<dbReference type="Proteomes" id="UP000236721">
    <property type="component" value="Unassembled WGS sequence"/>
</dbReference>
<evidence type="ECO:0000256" key="5">
    <source>
        <dbReference type="PIRSR" id="PIRSR002736-50"/>
    </source>
</evidence>
<dbReference type="InterPro" id="IPR023439">
    <property type="entry name" value="Mal_deCO2ase/Cit_lyase_ACP"/>
</dbReference>
<dbReference type="HAMAP" id="MF_00805">
    <property type="entry name" value="CitD"/>
    <property type="match status" value="1"/>
</dbReference>
<comment type="function">
    <text evidence="4">Covalent carrier of the coenzyme of citrate lyase.</text>
</comment>
<dbReference type="NCBIfam" id="NF009726">
    <property type="entry name" value="PRK13253.1"/>
    <property type="match status" value="1"/>
</dbReference>
<comment type="subunit">
    <text evidence="4">Oligomer with a subunit composition of (alpha,beta,gamma)6.</text>
</comment>
<keyword evidence="6" id="KW-0456">Lyase</keyword>
<dbReference type="NCBIfam" id="TIGR01608">
    <property type="entry name" value="citD"/>
    <property type="match status" value="1"/>
</dbReference>
<evidence type="ECO:0000256" key="3">
    <source>
        <dbReference type="ARBA" id="ARBA00022553"/>
    </source>
</evidence>
<dbReference type="PIRSF" id="PIRSF002736">
    <property type="entry name" value="Citrt_lyas_gamma"/>
    <property type="match status" value="1"/>
</dbReference>
<gene>
    <name evidence="4" type="primary">citD</name>
    <name evidence="6" type="ORF">SAMN04488244_108122</name>
</gene>
<sequence>MEILQRSYAGTLESSDLLVEVSPYSGGSVQVEIISSVEKQFEHAIRNVIMSTLEQMGVNSARLTVNDKGALDCVIRARVQAAVMRASKGDDCHQLVWEAI</sequence>
<evidence type="ECO:0000256" key="2">
    <source>
        <dbReference type="ARBA" id="ARBA00022490"/>
    </source>
</evidence>
<proteinExistence type="inferred from homology"/>
<dbReference type="EMBL" id="FNVG01000008">
    <property type="protein sequence ID" value="SEG18703.1"/>
    <property type="molecule type" value="Genomic_DNA"/>
</dbReference>
<dbReference type="RefSeq" id="WP_103880256.1">
    <property type="nucleotide sequence ID" value="NZ_FNVG01000008.1"/>
</dbReference>
<comment type="similarity">
    <text evidence="4">Belongs to the CitD family.</text>
</comment>
<feature type="modified residue" description="O-(phosphoribosyl dephospho-coenzyme A)serine" evidence="4 5">
    <location>
        <position position="14"/>
    </location>
</feature>
<keyword evidence="3 4" id="KW-0597">Phosphoprotein</keyword>
<name>A0A1H5Y421_9VIBR</name>
<protein>
    <recommendedName>
        <fullName evidence="4">Citrate lyase acyl carrier protein</fullName>
    </recommendedName>
    <alternativeName>
        <fullName evidence="4">Citrate lyase gamma chain</fullName>
    </alternativeName>
</protein>
<organism evidence="6 7">
    <name type="scientific">Vibrio hangzhouensis</name>
    <dbReference type="NCBI Taxonomy" id="462991"/>
    <lineage>
        <taxon>Bacteria</taxon>
        <taxon>Pseudomonadati</taxon>
        <taxon>Pseudomonadota</taxon>
        <taxon>Gammaproteobacteria</taxon>
        <taxon>Vibrionales</taxon>
        <taxon>Vibrionaceae</taxon>
        <taxon>Vibrio</taxon>
    </lineage>
</organism>
<evidence type="ECO:0000256" key="4">
    <source>
        <dbReference type="HAMAP-Rule" id="MF_00805"/>
    </source>
</evidence>
<reference evidence="7" key="1">
    <citation type="submission" date="2016-10" db="EMBL/GenBank/DDBJ databases">
        <authorList>
            <person name="Varghese N."/>
            <person name="Submissions S."/>
        </authorList>
    </citation>
    <scope>NUCLEOTIDE SEQUENCE [LARGE SCALE GENOMIC DNA]</scope>
    <source>
        <strain evidence="7">CGMCC 1.7062</strain>
    </source>
</reference>